<dbReference type="SUPFAM" id="SSF56003">
    <property type="entry name" value="Molybdenum cofactor-binding domain"/>
    <property type="match status" value="2"/>
</dbReference>
<dbReference type="PANTHER" id="PTHR47495">
    <property type="entry name" value="ALDEHYDE DEHYDROGENASE"/>
    <property type="match status" value="1"/>
</dbReference>
<dbReference type="InterPro" id="IPR008274">
    <property type="entry name" value="AldOxase/xan_DH_MoCoBD1"/>
</dbReference>
<dbReference type="PANTHER" id="PTHR47495:SF2">
    <property type="entry name" value="ALDEHYDE DEHYDROGENASE"/>
    <property type="match status" value="1"/>
</dbReference>
<accession>A0ABV6AYS4</accession>
<dbReference type="SMART" id="SM01008">
    <property type="entry name" value="Ald_Xan_dh_C"/>
    <property type="match status" value="1"/>
</dbReference>
<dbReference type="EMBL" id="JBHLYR010000033">
    <property type="protein sequence ID" value="MFB9992653.1"/>
    <property type="molecule type" value="Genomic_DNA"/>
</dbReference>
<proteinExistence type="predicted"/>
<dbReference type="InterPro" id="IPR006311">
    <property type="entry name" value="TAT_signal"/>
</dbReference>
<dbReference type="InterPro" id="IPR037165">
    <property type="entry name" value="AldOxase/xan_DH_Mopterin-bd_sf"/>
</dbReference>
<dbReference type="InterPro" id="IPR052516">
    <property type="entry name" value="N-heterocyclic_Hydroxylase"/>
</dbReference>
<evidence type="ECO:0000259" key="2">
    <source>
        <dbReference type="SMART" id="SM01008"/>
    </source>
</evidence>
<evidence type="ECO:0000313" key="3">
    <source>
        <dbReference type="EMBL" id="MFB9992653.1"/>
    </source>
</evidence>
<dbReference type="RefSeq" id="WP_380009973.1">
    <property type="nucleotide sequence ID" value="NZ_JBHLYR010000033.1"/>
</dbReference>
<protein>
    <submittedName>
        <fullName evidence="3">Molybdopterin cofactor-binding domain-containing protein</fullName>
    </submittedName>
</protein>
<gene>
    <name evidence="3" type="ORF">ACFFLM_11810</name>
</gene>
<keyword evidence="1" id="KW-0812">Transmembrane</keyword>
<keyword evidence="4" id="KW-1185">Reference proteome</keyword>
<dbReference type="Pfam" id="PF20256">
    <property type="entry name" value="MoCoBD_2"/>
    <property type="match status" value="2"/>
</dbReference>
<dbReference type="PROSITE" id="PS51318">
    <property type="entry name" value="TAT"/>
    <property type="match status" value="1"/>
</dbReference>
<dbReference type="PIRSF" id="PIRSF036389">
    <property type="entry name" value="IOR_B"/>
    <property type="match status" value="1"/>
</dbReference>
<dbReference type="Gene3D" id="3.30.365.10">
    <property type="entry name" value="Aldehyde oxidase/xanthine dehydrogenase, molybdopterin binding domain"/>
    <property type="match status" value="4"/>
</dbReference>
<dbReference type="Proteomes" id="UP001589733">
    <property type="component" value="Unassembled WGS sequence"/>
</dbReference>
<dbReference type="Gene3D" id="3.90.1170.50">
    <property type="entry name" value="Aldehyde oxidase/xanthine dehydrogenase, a/b hammerhead"/>
    <property type="match status" value="1"/>
</dbReference>
<evidence type="ECO:0000256" key="1">
    <source>
        <dbReference type="SAM" id="Phobius"/>
    </source>
</evidence>
<feature type="transmembrane region" description="Helical" evidence="1">
    <location>
        <begin position="15"/>
        <end position="33"/>
    </location>
</feature>
<reference evidence="3 4" key="1">
    <citation type="submission" date="2024-09" db="EMBL/GenBank/DDBJ databases">
        <authorList>
            <person name="Sun Q."/>
            <person name="Mori K."/>
        </authorList>
    </citation>
    <scope>NUCLEOTIDE SEQUENCE [LARGE SCALE GENOMIC DNA]</scope>
    <source>
        <strain evidence="3 4">JCM 13503</strain>
    </source>
</reference>
<keyword evidence="1" id="KW-1133">Transmembrane helix</keyword>
<name>A0ABV6AYS4_9DEIO</name>
<dbReference type="InterPro" id="IPR046867">
    <property type="entry name" value="AldOxase/xan_DH_MoCoBD2"/>
</dbReference>
<keyword evidence="1" id="KW-0472">Membrane</keyword>
<dbReference type="InterPro" id="IPR000674">
    <property type="entry name" value="Ald_Oxase/Xan_DH_a/b"/>
</dbReference>
<dbReference type="InterPro" id="IPR012368">
    <property type="entry name" value="OxRdtase_Mopterin-bd_su_IorB"/>
</dbReference>
<organism evidence="3 4">
    <name type="scientific">Deinococcus oregonensis</name>
    <dbReference type="NCBI Taxonomy" id="1805970"/>
    <lineage>
        <taxon>Bacteria</taxon>
        <taxon>Thermotogati</taxon>
        <taxon>Deinococcota</taxon>
        <taxon>Deinococci</taxon>
        <taxon>Deinococcales</taxon>
        <taxon>Deinococcaceae</taxon>
        <taxon>Deinococcus</taxon>
    </lineage>
</organism>
<feature type="domain" description="Aldehyde oxidase/xanthine dehydrogenase a/b hammerhead" evidence="2">
    <location>
        <begin position="219"/>
        <end position="299"/>
    </location>
</feature>
<sequence>MSPPSPDWQVTRRRVLIGLGGAGTLLVGALIGLDRGRPAIVNLIEERGTGPQNAPTTPDLWFEITPEHLVFYSPKVEMGQGIHTALAQIAAEELEVSPSQLDVRQAPSSRGFDGRVMFTFGSSSVNALYTPLRQAAATLREMLRAEAARQLDVPANQLSASGGCFFVRGGRRFLSYGDVVAAKQGEWTVPDAPPILKEKAAFTTIGRSIPRVDVRAKLLGEATYGYDARVPGMLYGAVARPPRYGARLSFAAPGQVQRAPGVVQVVIDLAANFAGVVADTRTQARAAVEQLNLRWEGGTTINQDELERLVTADEAGAVVLRRRGNVGTALRRGTLVEAQYRTPLAAHAHLEPLAALAQVQGKEVKVWVPTQYPERIIQDVQATLGRGYNVTVYPTLLGGSFGRKAGQSAAPEAARLSAAVGRPVHVGWTREEDLRHGFFRLPTHTVLRGSVDGRGRILGVEQFSASGNIVWNFEDMPGGILTQNLLGFDPGVLIGRFLPYDLPNYRVVNKQVKLPVLTGPWRGLGLLPNTFALESFVDELAHAAGVDPLAFRLRHLPQTREGRRFRRVLETAAQRSGWGTAAPPGRARGIACCMDVHTAVAQVAEVSVEQGQIRVHRITAAVDPGFVVNPQGATLQATGSIVMGLSSALKEQIQVRGGMMQTANFDTYPLLTLAETPEINVVLVESGEIPYGMGEPVIGAVAPAVANAVFALTGTRTRTLPLALM</sequence>
<evidence type="ECO:0000313" key="4">
    <source>
        <dbReference type="Proteomes" id="UP001589733"/>
    </source>
</evidence>
<comment type="caution">
    <text evidence="3">The sequence shown here is derived from an EMBL/GenBank/DDBJ whole genome shotgun (WGS) entry which is preliminary data.</text>
</comment>
<dbReference type="Pfam" id="PF02738">
    <property type="entry name" value="MoCoBD_1"/>
    <property type="match status" value="1"/>
</dbReference>